<proteinExistence type="inferred from homology"/>
<comment type="cofactor">
    <cofactor evidence="2">
        <name>Cu cation</name>
        <dbReference type="ChEBI" id="CHEBI:23378"/>
    </cofactor>
    <text evidence="2">Binds 1 copper ion per subunit.</text>
</comment>
<feature type="region of interest" description="Disordered" evidence="3">
    <location>
        <begin position="112"/>
        <end position="132"/>
    </location>
</feature>
<evidence type="ECO:0000256" key="4">
    <source>
        <dbReference type="SAM" id="SignalP"/>
    </source>
</evidence>
<dbReference type="InterPro" id="IPR001424">
    <property type="entry name" value="SOD_Cu_Zn_dom"/>
</dbReference>
<dbReference type="InterPro" id="IPR024134">
    <property type="entry name" value="SOD_Cu/Zn_/chaperone"/>
</dbReference>
<dbReference type="SUPFAM" id="SSF49329">
    <property type="entry name" value="Cu,Zn superoxide dismutase-like"/>
    <property type="match status" value="1"/>
</dbReference>
<dbReference type="EMBL" id="BAABRN010000005">
    <property type="protein sequence ID" value="GAA5500955.1"/>
    <property type="molecule type" value="Genomic_DNA"/>
</dbReference>
<keyword evidence="7" id="KW-1185">Reference proteome</keyword>
<dbReference type="InterPro" id="IPR036423">
    <property type="entry name" value="SOD-like_Cu/Zn_dom_sf"/>
</dbReference>
<feature type="domain" description="Superoxide dismutase copper/zinc binding" evidence="5">
    <location>
        <begin position="53"/>
        <end position="190"/>
    </location>
</feature>
<evidence type="ECO:0000313" key="7">
    <source>
        <dbReference type="Proteomes" id="UP001458946"/>
    </source>
</evidence>
<keyword evidence="2" id="KW-0186">Copper</keyword>
<dbReference type="Pfam" id="PF00080">
    <property type="entry name" value="Sod_Cu"/>
    <property type="match status" value="1"/>
</dbReference>
<feature type="chain" id="PRO_5046737192" description="Superoxide dismutase [Cu-Zn]" evidence="4">
    <location>
        <begin position="25"/>
        <end position="197"/>
    </location>
</feature>
<comment type="function">
    <text evidence="2">Destroys radicals which are normally produced within the cells and which are toxic to biological systems.</text>
</comment>
<protein>
    <recommendedName>
        <fullName evidence="2">Superoxide dismutase [Cu-Zn]</fullName>
        <ecNumber evidence="2">1.15.1.1</ecNumber>
    </recommendedName>
</protein>
<feature type="signal peptide" evidence="4">
    <location>
        <begin position="1"/>
        <end position="24"/>
    </location>
</feature>
<comment type="catalytic activity">
    <reaction evidence="2">
        <text>2 superoxide + 2 H(+) = H2O2 + O2</text>
        <dbReference type="Rhea" id="RHEA:20696"/>
        <dbReference type="ChEBI" id="CHEBI:15378"/>
        <dbReference type="ChEBI" id="CHEBI:15379"/>
        <dbReference type="ChEBI" id="CHEBI:16240"/>
        <dbReference type="ChEBI" id="CHEBI:18421"/>
        <dbReference type="EC" id="1.15.1.1"/>
    </reaction>
</comment>
<comment type="cofactor">
    <cofactor evidence="2">
        <name>Zn(2+)</name>
        <dbReference type="ChEBI" id="CHEBI:29105"/>
    </cofactor>
    <text evidence="2">Binds 1 zinc ion per subunit.</text>
</comment>
<dbReference type="InterPro" id="IPR018152">
    <property type="entry name" value="SOD_Cu/Zn_BS"/>
</dbReference>
<evidence type="ECO:0000256" key="3">
    <source>
        <dbReference type="SAM" id="MobiDB-lite"/>
    </source>
</evidence>
<dbReference type="PROSITE" id="PS51257">
    <property type="entry name" value="PROKAR_LIPOPROTEIN"/>
    <property type="match status" value="1"/>
</dbReference>
<evidence type="ECO:0000256" key="1">
    <source>
        <dbReference type="ARBA" id="ARBA00010457"/>
    </source>
</evidence>
<dbReference type="Gene3D" id="2.60.40.200">
    <property type="entry name" value="Superoxide dismutase, copper/zinc binding domain"/>
    <property type="match status" value="1"/>
</dbReference>
<organism evidence="6 7">
    <name type="scientific">Deinococcus xinjiangensis</name>
    <dbReference type="NCBI Taxonomy" id="457454"/>
    <lineage>
        <taxon>Bacteria</taxon>
        <taxon>Thermotogati</taxon>
        <taxon>Deinococcota</taxon>
        <taxon>Deinococci</taxon>
        <taxon>Deinococcales</taxon>
        <taxon>Deinococcaceae</taxon>
        <taxon>Deinococcus</taxon>
    </lineage>
</organism>
<dbReference type="EC" id="1.15.1.1" evidence="2"/>
<reference evidence="6 7" key="1">
    <citation type="submission" date="2024-02" db="EMBL/GenBank/DDBJ databases">
        <title>Deinococcus xinjiangensis NBRC 107630.</title>
        <authorList>
            <person name="Ichikawa N."/>
            <person name="Katano-Makiyama Y."/>
            <person name="Hidaka K."/>
        </authorList>
    </citation>
    <scope>NUCLEOTIDE SEQUENCE [LARGE SCALE GENOMIC DNA]</scope>
    <source>
        <strain evidence="6 7">NBRC 107630</strain>
    </source>
</reference>
<evidence type="ECO:0000259" key="5">
    <source>
        <dbReference type="Pfam" id="PF00080"/>
    </source>
</evidence>
<dbReference type="PANTHER" id="PTHR10003">
    <property type="entry name" value="SUPEROXIDE DISMUTASE CU-ZN -RELATED"/>
    <property type="match status" value="1"/>
</dbReference>
<dbReference type="Proteomes" id="UP001458946">
    <property type="component" value="Unassembled WGS sequence"/>
</dbReference>
<dbReference type="CDD" id="cd00305">
    <property type="entry name" value="Cu-Zn_Superoxide_Dismutase"/>
    <property type="match status" value="1"/>
</dbReference>
<comment type="similarity">
    <text evidence="1 2">Belongs to the Cu-Zn superoxide dismutase family.</text>
</comment>
<keyword evidence="4" id="KW-0732">Signal</keyword>
<evidence type="ECO:0000256" key="2">
    <source>
        <dbReference type="RuleBase" id="RU000393"/>
    </source>
</evidence>
<accession>A0ABP9V6P7</accession>
<gene>
    <name evidence="6" type="primary">sodC</name>
    <name evidence="6" type="ORF">Dxin01_00683</name>
</gene>
<evidence type="ECO:0000313" key="6">
    <source>
        <dbReference type="EMBL" id="GAA5500955.1"/>
    </source>
</evidence>
<name>A0ABP9V6P7_9DEIO</name>
<dbReference type="PROSITE" id="PS00332">
    <property type="entry name" value="SOD_CU_ZN_2"/>
    <property type="match status" value="1"/>
</dbReference>
<keyword evidence="2" id="KW-0479">Metal-binding</keyword>
<keyword evidence="2" id="KW-0862">Zinc</keyword>
<feature type="region of interest" description="Disordered" evidence="3">
    <location>
        <begin position="171"/>
        <end position="197"/>
    </location>
</feature>
<comment type="caution">
    <text evidence="6">The sequence shown here is derived from an EMBL/GenBank/DDBJ whole genome shotgun (WGS) entry which is preliminary data.</text>
</comment>
<sequence>MNRTLLPLGLVLSAALASCTPAMQSGTLPNLSDLVSARNASATLLDPSGMPAGTATFTAKADGVQIKVNVTGLKAGMHGMHIHENANCTDSTDASGNKVVFGAAGAHFDPTYSHKHGAPDALPSQGHGGDLPMISVGADGKGSADFFTNRLSLSGDNSVLSRSIIIHAAPDDYKTDPSGNSGARERCGVIAPPQNDG</sequence>
<dbReference type="RefSeq" id="WP_353540933.1">
    <property type="nucleotide sequence ID" value="NZ_BAABRN010000005.1"/>
</dbReference>
<keyword evidence="2" id="KW-0560">Oxidoreductase</keyword>